<keyword evidence="3 5" id="KW-0949">S-adenosyl-L-methionine</keyword>
<dbReference type="Gene3D" id="3.40.50.150">
    <property type="entry name" value="Vaccinia Virus protein VP39"/>
    <property type="match status" value="1"/>
</dbReference>
<feature type="domain" description="SAM-dependent MTase RsmB/NOP-type" evidence="7">
    <location>
        <begin position="89"/>
        <end position="408"/>
    </location>
</feature>
<dbReference type="InterPro" id="IPR049561">
    <property type="entry name" value="NSUN5_7_fdxn-like"/>
</dbReference>
<dbReference type="PRINTS" id="PR02008">
    <property type="entry name" value="RCMTFAMILY"/>
</dbReference>
<feature type="binding site" evidence="5">
    <location>
        <begin position="201"/>
        <end position="207"/>
    </location>
    <ligand>
        <name>S-adenosyl-L-methionine</name>
        <dbReference type="ChEBI" id="CHEBI:59789"/>
    </ligand>
</feature>
<dbReference type="InterPro" id="IPR023267">
    <property type="entry name" value="RCMT"/>
</dbReference>
<dbReference type="Pfam" id="PF01189">
    <property type="entry name" value="Methyltr_RsmB-F"/>
    <property type="match status" value="1"/>
</dbReference>
<evidence type="ECO:0000256" key="5">
    <source>
        <dbReference type="PROSITE-ProRule" id="PRU01023"/>
    </source>
</evidence>
<keyword evidence="4 5" id="KW-0694">RNA-binding</keyword>
<evidence type="ECO:0000256" key="6">
    <source>
        <dbReference type="SAM" id="MobiDB-lite"/>
    </source>
</evidence>
<dbReference type="PANTHER" id="PTHR22807:SF4">
    <property type="entry name" value="28S RRNA (CYTOSINE-C(5))-METHYLTRANSFERASE"/>
    <property type="match status" value="1"/>
</dbReference>
<sequence length="441" mass="49767">MSDTKFSDILQEIVDSTDILNRERLLKNDRYLAQTLVYDSVFGKGLFRAGKLKQTMTRHKADINTECDRLKCNAGVQDLLDLVSSENGHIDKEVDSIPRYVRVNTLKTTTECVIQEFESDGWEQLTYSQDYDSFIGCIGRLGDGQFMKDLHIPDLLVFPPGTDLHDNKFCESGEIILQDKASCFPAFILSPPEGACVIDCCAAPGNKTSHLASIMQNKGCVFISVKNVYILIREKFLLLTKVKRGMKVLKELINKAGVTCVETFRQNFCMADPEDECFSDVEYILVDPSCSGSGIVGRMNHVTDDDSSSSKDRLQNLAAFQTSILIHALSFPNVKKVVYSTCSVLEEENEEVVEKVMSEMHEKFKVKKVVPDWPDRGHECFEHASKCLRMSSEKALTNGFFVACFKRRKEKLESVETNEKSGKRKCENNDDKNTKETKVDS</sequence>
<evidence type="ECO:0000256" key="4">
    <source>
        <dbReference type="ARBA" id="ARBA00022884"/>
    </source>
</evidence>
<dbReference type="PROSITE" id="PS51686">
    <property type="entry name" value="SAM_MT_RSMB_NOP"/>
    <property type="match status" value="1"/>
</dbReference>
<dbReference type="InterPro" id="IPR001678">
    <property type="entry name" value="MeTrfase_RsmB-F_NOP2_dom"/>
</dbReference>
<feature type="region of interest" description="Disordered" evidence="6">
    <location>
        <begin position="416"/>
        <end position="441"/>
    </location>
</feature>
<accession>A0ABQ9FRE5</accession>
<comment type="caution">
    <text evidence="5">Lacks conserved residue(s) required for the propagation of feature annotation.</text>
</comment>
<name>A0ABQ9FRE5_TEGGR</name>
<keyword evidence="1 5" id="KW-0489">Methyltransferase</keyword>
<evidence type="ECO:0000256" key="2">
    <source>
        <dbReference type="ARBA" id="ARBA00022679"/>
    </source>
</evidence>
<dbReference type="Proteomes" id="UP001217089">
    <property type="component" value="Unassembled WGS sequence"/>
</dbReference>
<dbReference type="EMBL" id="JARBDR010000141">
    <property type="protein sequence ID" value="KAJ8319844.1"/>
    <property type="molecule type" value="Genomic_DNA"/>
</dbReference>
<evidence type="ECO:0000313" key="9">
    <source>
        <dbReference type="Proteomes" id="UP001217089"/>
    </source>
</evidence>
<feature type="active site" description="Nucleophile" evidence="5">
    <location>
        <position position="342"/>
    </location>
</feature>
<evidence type="ECO:0000256" key="3">
    <source>
        <dbReference type="ARBA" id="ARBA00022691"/>
    </source>
</evidence>
<evidence type="ECO:0000256" key="1">
    <source>
        <dbReference type="ARBA" id="ARBA00022603"/>
    </source>
</evidence>
<reference evidence="8 9" key="1">
    <citation type="submission" date="2022-12" db="EMBL/GenBank/DDBJ databases">
        <title>Chromosome-level genome of Tegillarca granosa.</title>
        <authorList>
            <person name="Kim J."/>
        </authorList>
    </citation>
    <scope>NUCLEOTIDE SEQUENCE [LARGE SCALE GENOMIC DNA]</scope>
    <source>
        <strain evidence="8">Teg-2019</strain>
        <tissue evidence="8">Adductor muscle</tissue>
    </source>
</reference>
<evidence type="ECO:0000259" key="7">
    <source>
        <dbReference type="PROSITE" id="PS51686"/>
    </source>
</evidence>
<dbReference type="InterPro" id="IPR048889">
    <property type="entry name" value="NSUN5_RCM1_N"/>
</dbReference>
<dbReference type="Gene3D" id="3.30.70.1170">
    <property type="entry name" value="Sun protein, domain 3"/>
    <property type="match status" value="1"/>
</dbReference>
<dbReference type="Pfam" id="PF21148">
    <property type="entry name" value="NSUN5_fdxn-like"/>
    <property type="match status" value="1"/>
</dbReference>
<proteinExistence type="inferred from homology"/>
<evidence type="ECO:0000313" key="8">
    <source>
        <dbReference type="EMBL" id="KAJ8319844.1"/>
    </source>
</evidence>
<dbReference type="SUPFAM" id="SSF53335">
    <property type="entry name" value="S-adenosyl-L-methionine-dependent methyltransferases"/>
    <property type="match status" value="1"/>
</dbReference>
<keyword evidence="9" id="KW-1185">Reference proteome</keyword>
<keyword evidence="2 5" id="KW-0808">Transferase</keyword>
<dbReference type="InterPro" id="IPR029063">
    <property type="entry name" value="SAM-dependent_MTases_sf"/>
</dbReference>
<dbReference type="PANTHER" id="PTHR22807">
    <property type="entry name" value="NOP2 YEAST -RELATED NOL1/NOP2/FMU SUN DOMAIN-CONTAINING"/>
    <property type="match status" value="1"/>
</dbReference>
<dbReference type="InterPro" id="IPR049560">
    <property type="entry name" value="MeTrfase_RsmB-F_NOP2_cat"/>
</dbReference>
<dbReference type="Pfam" id="PF21153">
    <property type="entry name" value="NSUN5_N"/>
    <property type="match status" value="1"/>
</dbReference>
<gene>
    <name evidence="8" type="ORF">KUTeg_001431</name>
</gene>
<organism evidence="8 9">
    <name type="scientific">Tegillarca granosa</name>
    <name type="common">Malaysian cockle</name>
    <name type="synonym">Anadara granosa</name>
    <dbReference type="NCBI Taxonomy" id="220873"/>
    <lineage>
        <taxon>Eukaryota</taxon>
        <taxon>Metazoa</taxon>
        <taxon>Spiralia</taxon>
        <taxon>Lophotrochozoa</taxon>
        <taxon>Mollusca</taxon>
        <taxon>Bivalvia</taxon>
        <taxon>Autobranchia</taxon>
        <taxon>Pteriomorphia</taxon>
        <taxon>Arcoida</taxon>
        <taxon>Arcoidea</taxon>
        <taxon>Arcidae</taxon>
        <taxon>Tegillarca</taxon>
    </lineage>
</organism>
<comment type="caution">
    <text evidence="8">The sequence shown here is derived from an EMBL/GenBank/DDBJ whole genome shotgun (WGS) entry which is preliminary data.</text>
</comment>
<comment type="similarity">
    <text evidence="5">Belongs to the class I-like SAM-binding methyltransferase superfamily. RsmB/NOP family.</text>
</comment>
<feature type="binding site" evidence="5">
    <location>
        <position position="287"/>
    </location>
    <ligand>
        <name>S-adenosyl-L-methionine</name>
        <dbReference type="ChEBI" id="CHEBI:59789"/>
    </ligand>
</feature>
<protein>
    <recommendedName>
        <fullName evidence="7">SAM-dependent MTase RsmB/NOP-type domain-containing protein</fullName>
    </recommendedName>
</protein>